<protein>
    <submittedName>
        <fullName evidence="2">Uncharacterized protein</fullName>
    </submittedName>
</protein>
<gene>
    <name evidence="2" type="ORF">SPHINGO391_410033</name>
</gene>
<dbReference type="EMBL" id="CABVLI010000036">
    <property type="protein sequence ID" value="VVT11283.1"/>
    <property type="molecule type" value="Genomic_DNA"/>
</dbReference>
<feature type="compositionally biased region" description="Basic residues" evidence="1">
    <location>
        <begin position="29"/>
        <end position="42"/>
    </location>
</feature>
<accession>A0A5E7YWT0</accession>
<feature type="region of interest" description="Disordered" evidence="1">
    <location>
        <begin position="27"/>
        <end position="88"/>
    </location>
</feature>
<name>A0A5E7YWT0_9SPHN</name>
<evidence type="ECO:0000256" key="1">
    <source>
        <dbReference type="SAM" id="MobiDB-lite"/>
    </source>
</evidence>
<organism evidence="2 3">
    <name type="scientific">Sphingomonas aurantiaca</name>
    <dbReference type="NCBI Taxonomy" id="185949"/>
    <lineage>
        <taxon>Bacteria</taxon>
        <taxon>Pseudomonadati</taxon>
        <taxon>Pseudomonadota</taxon>
        <taxon>Alphaproteobacteria</taxon>
        <taxon>Sphingomonadales</taxon>
        <taxon>Sphingomonadaceae</taxon>
        <taxon>Sphingomonas</taxon>
    </lineage>
</organism>
<evidence type="ECO:0000313" key="2">
    <source>
        <dbReference type="EMBL" id="VVT11283.1"/>
    </source>
</evidence>
<feature type="compositionally biased region" description="Basic and acidic residues" evidence="1">
    <location>
        <begin position="54"/>
        <end position="79"/>
    </location>
</feature>
<reference evidence="2 3" key="1">
    <citation type="submission" date="2019-09" db="EMBL/GenBank/DDBJ databases">
        <authorList>
            <person name="Dittami M. S."/>
        </authorList>
    </citation>
    <scope>NUCLEOTIDE SEQUENCE [LARGE SCALE GENOMIC DNA]</scope>
    <source>
        <strain evidence="2">SPHINGO391</strain>
    </source>
</reference>
<evidence type="ECO:0000313" key="3">
    <source>
        <dbReference type="Proteomes" id="UP000326857"/>
    </source>
</evidence>
<dbReference type="AlphaFoldDB" id="A0A5E7YWT0"/>
<sequence length="114" mass="13385">MGPGFRRDDGGGVYACLSTAQRALERRQLPRHRQPHCTHHQTRINMTQLSPVGHRPDPRQILERPRGQQRPRDFPEIGARHSRGYRGGRWEDFFPPAFPFMRAGDSDRFRWQGR</sequence>
<dbReference type="Proteomes" id="UP000326857">
    <property type="component" value="Unassembled WGS sequence"/>
</dbReference>
<proteinExistence type="predicted"/>